<keyword evidence="3" id="KW-0611">Plant defense</keyword>
<reference evidence="8" key="1">
    <citation type="submission" date="2022-04" db="EMBL/GenBank/DDBJ databases">
        <title>A functionally conserved STORR gene fusion in Papaver species that diverged 16.8 million years ago.</title>
        <authorList>
            <person name="Catania T."/>
        </authorList>
    </citation>
    <scope>NUCLEOTIDE SEQUENCE</scope>
    <source>
        <strain evidence="8">S-188037</strain>
    </source>
</reference>
<dbReference type="Pfam" id="PF00931">
    <property type="entry name" value="NB-ARC"/>
    <property type="match status" value="1"/>
</dbReference>
<feature type="domain" description="NB-ARC" evidence="4">
    <location>
        <begin position="178"/>
        <end position="344"/>
    </location>
</feature>
<dbReference type="Pfam" id="PF18052">
    <property type="entry name" value="Rx_N"/>
    <property type="match status" value="1"/>
</dbReference>
<dbReference type="PANTHER" id="PTHR23155">
    <property type="entry name" value="DISEASE RESISTANCE PROTEIN RP"/>
    <property type="match status" value="1"/>
</dbReference>
<sequence>MVDAVLLFAVEKLGDALTGETFFLLGIRNQVKGLRDELIRMQCFLQDADAKEQQGDDRVRNWVKEIRDVAYDAEDVIDTFLLKIDSNRKTKGIKNFLTRKALMVKNLGHLHRVGNEILAIQARLKAISDSRITYGIKDLQGNEASSFENRKMIQHPQRNRYPHFEDNDVIGFGEHTKTLLIELMKDEERRRVISIIGVGGLGKTTLTKNLYRHQTVKSRFDCCGWGSVSQQLNTKDVLGEILKCMSLPIDELQMDEGDLMEKLYNHLQDKRYFVVLDDVWKVNHWNTLSPAFPTGKRGSKILLTTRNKEVALHADPWSLHFEPQFLNDDDSWELLCKKAFPKEKSDAHGYPTGLEKLGREMVRKCGGLPLGICEQWELVHKDVISYINRGEDGGVNAILALSYHDLPSHLKPCFLYLGLFPKDYAIPRKKLIQLWVAEGFISHTEENILVTMEDIGKNQYLAELTQRCMIQLGNEFILEESEFGSICRVHDLMRDLCLSKAKEINFLNIFNPQHRTAGDVRISHPVITDSCRRVRRYPTYFNGNNDSDRYDISFNKSDCTIRTLIVAASSYKWGFCIEPINYQNIKLLRVLDLGDVKKHKTGLTKAVSKLIHLRYLSLGYLSGISSSIGNLQNLQTLKLYGYKGSLPETTSKLVQLRHLDLGCGSLDQKFRIKNLTNLQTIDSILAGEWIRKGCFEKLSNLRKLSVWDTSRLQTDIIVDEVVRKRSSLSSFSSSSDDQYQNPIRSLLIYTKEEIPNSIFDSLSCCRNLHTLDLTGRVEIVSLQKYPPNLTKLSLSRSFFMEDPMATLQYLPKLRNLKLDWCEYEGEKMVCSSQGFPQLQYLSLQLIKNVKEWRIDQGLRFITTLKELKIEFMSWVTKRVVEGVGEDWYKVQYTLDRHISTYIIFILLTIRNFFKGHAYTIFRLFL</sequence>
<dbReference type="InterPro" id="IPR002182">
    <property type="entry name" value="NB-ARC"/>
</dbReference>
<protein>
    <submittedName>
        <fullName evidence="8">Uncharacterized protein</fullName>
    </submittedName>
</protein>
<evidence type="ECO:0000256" key="2">
    <source>
        <dbReference type="ARBA" id="ARBA00022741"/>
    </source>
</evidence>
<dbReference type="InterPro" id="IPR058922">
    <property type="entry name" value="WHD_DRP"/>
</dbReference>
<keyword evidence="2" id="KW-0547">Nucleotide-binding</keyword>
<dbReference type="FunFam" id="1.10.10.10:FF:000322">
    <property type="entry name" value="Probable disease resistance protein At1g63360"/>
    <property type="match status" value="1"/>
</dbReference>
<feature type="domain" description="Disease resistance N-terminal" evidence="5">
    <location>
        <begin position="6"/>
        <end position="91"/>
    </location>
</feature>
<dbReference type="Pfam" id="PF23598">
    <property type="entry name" value="LRR_14"/>
    <property type="match status" value="1"/>
</dbReference>
<evidence type="ECO:0000259" key="5">
    <source>
        <dbReference type="Pfam" id="PF18052"/>
    </source>
</evidence>
<dbReference type="Gene3D" id="1.10.10.10">
    <property type="entry name" value="Winged helix-like DNA-binding domain superfamily/Winged helix DNA-binding domain"/>
    <property type="match status" value="1"/>
</dbReference>
<dbReference type="Proteomes" id="UP001202328">
    <property type="component" value="Unassembled WGS sequence"/>
</dbReference>
<dbReference type="FunFam" id="3.40.50.300:FF:001091">
    <property type="entry name" value="Probable disease resistance protein At1g61300"/>
    <property type="match status" value="1"/>
</dbReference>
<evidence type="ECO:0000313" key="9">
    <source>
        <dbReference type="Proteomes" id="UP001202328"/>
    </source>
</evidence>
<name>A0AAD4XWZ4_9MAGN</name>
<dbReference type="Pfam" id="PF23559">
    <property type="entry name" value="WHD_DRP"/>
    <property type="match status" value="1"/>
</dbReference>
<dbReference type="AlphaFoldDB" id="A0AAD4XWZ4"/>
<dbReference type="InterPro" id="IPR027417">
    <property type="entry name" value="P-loop_NTPase"/>
</dbReference>
<dbReference type="InterPro" id="IPR044974">
    <property type="entry name" value="Disease_R_plants"/>
</dbReference>
<dbReference type="EMBL" id="JAJJMB010001778">
    <property type="protein sequence ID" value="KAI3955245.1"/>
    <property type="molecule type" value="Genomic_DNA"/>
</dbReference>
<dbReference type="Gene3D" id="1.20.5.4130">
    <property type="match status" value="1"/>
</dbReference>
<proteinExistence type="predicted"/>
<dbReference type="InterPro" id="IPR041118">
    <property type="entry name" value="Rx_N"/>
</dbReference>
<keyword evidence="9" id="KW-1185">Reference proteome</keyword>
<dbReference type="InterPro" id="IPR032675">
    <property type="entry name" value="LRR_dom_sf"/>
</dbReference>
<evidence type="ECO:0000259" key="7">
    <source>
        <dbReference type="Pfam" id="PF23598"/>
    </source>
</evidence>
<comment type="caution">
    <text evidence="8">The sequence shown here is derived from an EMBL/GenBank/DDBJ whole genome shotgun (WGS) entry which is preliminary data.</text>
</comment>
<gene>
    <name evidence="8" type="ORF">MKW98_020878</name>
</gene>
<dbReference type="Gene3D" id="3.80.10.10">
    <property type="entry name" value="Ribonuclease Inhibitor"/>
    <property type="match status" value="2"/>
</dbReference>
<evidence type="ECO:0000256" key="1">
    <source>
        <dbReference type="ARBA" id="ARBA00022737"/>
    </source>
</evidence>
<dbReference type="GO" id="GO:0098542">
    <property type="term" value="P:defense response to other organism"/>
    <property type="evidence" value="ECO:0007669"/>
    <property type="project" value="TreeGrafter"/>
</dbReference>
<keyword evidence="1" id="KW-0677">Repeat</keyword>
<dbReference type="PRINTS" id="PR00364">
    <property type="entry name" value="DISEASERSIST"/>
</dbReference>
<evidence type="ECO:0000259" key="4">
    <source>
        <dbReference type="Pfam" id="PF00931"/>
    </source>
</evidence>
<evidence type="ECO:0000259" key="6">
    <source>
        <dbReference type="Pfam" id="PF23559"/>
    </source>
</evidence>
<dbReference type="CDD" id="cd14798">
    <property type="entry name" value="RX-CC_like"/>
    <property type="match status" value="1"/>
</dbReference>
<organism evidence="8 9">
    <name type="scientific">Papaver atlanticum</name>
    <dbReference type="NCBI Taxonomy" id="357466"/>
    <lineage>
        <taxon>Eukaryota</taxon>
        <taxon>Viridiplantae</taxon>
        <taxon>Streptophyta</taxon>
        <taxon>Embryophyta</taxon>
        <taxon>Tracheophyta</taxon>
        <taxon>Spermatophyta</taxon>
        <taxon>Magnoliopsida</taxon>
        <taxon>Ranunculales</taxon>
        <taxon>Papaveraceae</taxon>
        <taxon>Papaveroideae</taxon>
        <taxon>Papaver</taxon>
    </lineage>
</organism>
<feature type="domain" description="Disease resistance protein winged helix" evidence="6">
    <location>
        <begin position="419"/>
        <end position="497"/>
    </location>
</feature>
<accession>A0AAD4XWZ4</accession>
<dbReference type="InterPro" id="IPR055414">
    <property type="entry name" value="LRR_R13L4/SHOC2-like"/>
</dbReference>
<evidence type="ECO:0000313" key="8">
    <source>
        <dbReference type="EMBL" id="KAI3955245.1"/>
    </source>
</evidence>
<dbReference type="InterPro" id="IPR036388">
    <property type="entry name" value="WH-like_DNA-bd_sf"/>
</dbReference>
<feature type="domain" description="Disease resistance R13L4/SHOC-2-like LRR" evidence="7">
    <location>
        <begin position="582"/>
        <end position="877"/>
    </location>
</feature>
<dbReference type="InterPro" id="IPR038005">
    <property type="entry name" value="RX-like_CC"/>
</dbReference>
<dbReference type="GO" id="GO:0043531">
    <property type="term" value="F:ADP binding"/>
    <property type="evidence" value="ECO:0007669"/>
    <property type="project" value="InterPro"/>
</dbReference>
<dbReference type="Gene3D" id="3.40.50.300">
    <property type="entry name" value="P-loop containing nucleotide triphosphate hydrolases"/>
    <property type="match status" value="1"/>
</dbReference>
<dbReference type="PANTHER" id="PTHR23155:SF1185">
    <property type="entry name" value="DISEASE RESISTANCE RPP8-LIKE PROTEIN 3-RELATED"/>
    <property type="match status" value="1"/>
</dbReference>
<dbReference type="SUPFAM" id="SSF52058">
    <property type="entry name" value="L domain-like"/>
    <property type="match status" value="1"/>
</dbReference>
<evidence type="ECO:0000256" key="3">
    <source>
        <dbReference type="ARBA" id="ARBA00022821"/>
    </source>
</evidence>
<dbReference type="SUPFAM" id="SSF52540">
    <property type="entry name" value="P-loop containing nucleoside triphosphate hydrolases"/>
    <property type="match status" value="1"/>
</dbReference>